<evidence type="ECO:0000259" key="2">
    <source>
        <dbReference type="PROSITE" id="PS50883"/>
    </source>
</evidence>
<dbReference type="InterPro" id="IPR013656">
    <property type="entry name" value="PAS_4"/>
</dbReference>
<dbReference type="Pfam" id="PF08448">
    <property type="entry name" value="PAS_4"/>
    <property type="match status" value="2"/>
</dbReference>
<dbReference type="InterPro" id="IPR043128">
    <property type="entry name" value="Rev_trsase/Diguanyl_cyclase"/>
</dbReference>
<sequence length="987" mass="107075">MPDRLTEPDPTALRTLTGSVDPVVVVGSDLQVLGVSGAFLALSGWTAAQLVGQPLTQLCMPHDREALQTGAHLFLHQGALPDRRDFTLRGADHAPLPVQLRGVRYDLPGAGRIAALLVRPVTPLRPVTQFYRQVLHELPLGVSVTDTAGRYVYANPATLPLRGEREALIGRTDREAADLLNLPGDTLRLREEALTQMRREPARLAWDERLAGGTVQERSLIPIHDANGELSLLLSYATDLPERARQSERLTLLEGSMQASTSPVCILDARRGAQHGRVAYANAAMGALHASTQALGTHPLEWPWLPLDRQSIRALLTHLNDTPQQAFKYDLHLPGRREWWEVSATRVGRAAAPGSHWALILRDVREERHADLFLRSFADATVTSLQDAPLEDVLAPIFRGVQQVARGWSPGVATLDSEFMRVMGPVPAPLERMLSRYPTREARALWSGRDLERQGTAQVIHDLWDQLRVGEQVGDRWIPAVQTSVEVPMYDRDRQLLGLLALTHPNRMDVPQGVQRLAENVASQIALFIDRQRKLEQLQRLAYTDTLTGLQNRAGFTRAAGALLDTPGAAGSLLAGSPLAVALMDLNRFKLVNDTLGHDVGDQLLAAISERLAEVTARYPAPVLARMGGDEFAVILSDPAQIDALSGDIHDAVTRPFMIGGRQLRVGIAIGWSVYPDTAQDSAALLRQADTAMYHAKRAGQSHQVFSPSAQPRISHLTLETALFEALQEEQFSLVFQPQVSCADGQLCGAEVLLRWTHPELGAVSPADFIPVAESTGLIGGIGLFVLRAALREVATWPAQVPVSVNVSPVQLRQPGFAQQVAAMLREAGVAPHRLTLEVTETAFINDLNAVTEAVRRLRALGIRVAIDDFGTGYSTLMTLRQLLVHELKIDRAFVRDLNSGGREGRENRAIVQATLGLGQALGLNVVAEGVETQAQADALLELGCPVMQGWLIAPGLSAAAFRERFLPGMGGPGVSGPGVGTAGAES</sequence>
<name>A0ABQ2RSY0_9DEIO</name>
<dbReference type="NCBIfam" id="TIGR00254">
    <property type="entry name" value="GGDEF"/>
    <property type="match status" value="1"/>
</dbReference>
<dbReference type="PANTHER" id="PTHR44757">
    <property type="entry name" value="DIGUANYLATE CYCLASE DGCP"/>
    <property type="match status" value="1"/>
</dbReference>
<comment type="caution">
    <text evidence="4">The sequence shown here is derived from an EMBL/GenBank/DDBJ whole genome shotgun (WGS) entry which is preliminary data.</text>
</comment>
<gene>
    <name evidence="4" type="ORF">GCM10008959_17690</name>
</gene>
<dbReference type="InterPro" id="IPR001633">
    <property type="entry name" value="EAL_dom"/>
</dbReference>
<dbReference type="PROSITE" id="PS50887">
    <property type="entry name" value="GGDEF"/>
    <property type="match status" value="1"/>
</dbReference>
<dbReference type="PANTHER" id="PTHR44757:SF2">
    <property type="entry name" value="BIOFILM ARCHITECTURE MAINTENANCE PROTEIN MBAA"/>
    <property type="match status" value="1"/>
</dbReference>
<dbReference type="Gene3D" id="3.30.450.20">
    <property type="entry name" value="PAS domain"/>
    <property type="match status" value="3"/>
</dbReference>
<dbReference type="Gene3D" id="3.20.20.450">
    <property type="entry name" value="EAL domain"/>
    <property type="match status" value="1"/>
</dbReference>
<dbReference type="SUPFAM" id="SSF141868">
    <property type="entry name" value="EAL domain-like"/>
    <property type="match status" value="1"/>
</dbReference>
<dbReference type="InterPro" id="IPR029787">
    <property type="entry name" value="Nucleotide_cyclase"/>
</dbReference>
<dbReference type="SMART" id="SM00091">
    <property type="entry name" value="PAS"/>
    <property type="match status" value="3"/>
</dbReference>
<keyword evidence="5" id="KW-1185">Reference proteome</keyword>
<dbReference type="Proteomes" id="UP000634308">
    <property type="component" value="Unassembled WGS sequence"/>
</dbReference>
<feature type="domain" description="GGDEF" evidence="3">
    <location>
        <begin position="577"/>
        <end position="709"/>
    </location>
</feature>
<reference evidence="5" key="1">
    <citation type="journal article" date="2019" name="Int. J. Syst. Evol. Microbiol.">
        <title>The Global Catalogue of Microorganisms (GCM) 10K type strain sequencing project: providing services to taxonomists for standard genome sequencing and annotation.</title>
        <authorList>
            <consortium name="The Broad Institute Genomics Platform"/>
            <consortium name="The Broad Institute Genome Sequencing Center for Infectious Disease"/>
            <person name="Wu L."/>
            <person name="Ma J."/>
        </authorList>
    </citation>
    <scope>NUCLEOTIDE SEQUENCE [LARGE SCALE GENOMIC DNA]</scope>
    <source>
        <strain evidence="5">JCM 31404</strain>
    </source>
</reference>
<organism evidence="4 5">
    <name type="scientific">Deinococcus seoulensis</name>
    <dbReference type="NCBI Taxonomy" id="1837379"/>
    <lineage>
        <taxon>Bacteria</taxon>
        <taxon>Thermotogati</taxon>
        <taxon>Deinococcota</taxon>
        <taxon>Deinococci</taxon>
        <taxon>Deinococcales</taxon>
        <taxon>Deinococcaceae</taxon>
        <taxon>Deinococcus</taxon>
    </lineage>
</organism>
<feature type="domain" description="PAS" evidence="1">
    <location>
        <begin position="21"/>
        <end position="78"/>
    </location>
</feature>
<dbReference type="InterPro" id="IPR035919">
    <property type="entry name" value="EAL_sf"/>
</dbReference>
<dbReference type="PROSITE" id="PS50112">
    <property type="entry name" value="PAS"/>
    <property type="match status" value="1"/>
</dbReference>
<dbReference type="InterPro" id="IPR000160">
    <property type="entry name" value="GGDEF_dom"/>
</dbReference>
<dbReference type="Pfam" id="PF00989">
    <property type="entry name" value="PAS"/>
    <property type="match status" value="1"/>
</dbReference>
<dbReference type="CDD" id="cd01948">
    <property type="entry name" value="EAL"/>
    <property type="match status" value="1"/>
</dbReference>
<dbReference type="SMART" id="SM00052">
    <property type="entry name" value="EAL"/>
    <property type="match status" value="1"/>
</dbReference>
<dbReference type="SUPFAM" id="SSF55785">
    <property type="entry name" value="PYP-like sensor domain (PAS domain)"/>
    <property type="match status" value="2"/>
</dbReference>
<feature type="domain" description="EAL" evidence="2">
    <location>
        <begin position="716"/>
        <end position="970"/>
    </location>
</feature>
<evidence type="ECO:0000313" key="4">
    <source>
        <dbReference type="EMBL" id="GGR56400.1"/>
    </source>
</evidence>
<dbReference type="EMBL" id="BMQM01000009">
    <property type="protein sequence ID" value="GGR56400.1"/>
    <property type="molecule type" value="Genomic_DNA"/>
</dbReference>
<dbReference type="InterPro" id="IPR052155">
    <property type="entry name" value="Biofilm_reg_signaling"/>
</dbReference>
<dbReference type="PROSITE" id="PS50883">
    <property type="entry name" value="EAL"/>
    <property type="match status" value="1"/>
</dbReference>
<dbReference type="Gene3D" id="3.30.70.270">
    <property type="match status" value="1"/>
</dbReference>
<dbReference type="CDD" id="cd00130">
    <property type="entry name" value="PAS"/>
    <property type="match status" value="2"/>
</dbReference>
<dbReference type="CDD" id="cd01949">
    <property type="entry name" value="GGDEF"/>
    <property type="match status" value="1"/>
</dbReference>
<dbReference type="Pfam" id="PF00990">
    <property type="entry name" value="GGDEF"/>
    <property type="match status" value="1"/>
</dbReference>
<dbReference type="InterPro" id="IPR013767">
    <property type="entry name" value="PAS_fold"/>
</dbReference>
<dbReference type="SUPFAM" id="SSF55073">
    <property type="entry name" value="Nucleotide cyclase"/>
    <property type="match status" value="1"/>
</dbReference>
<accession>A0ABQ2RSY0</accession>
<evidence type="ECO:0000313" key="5">
    <source>
        <dbReference type="Proteomes" id="UP000634308"/>
    </source>
</evidence>
<dbReference type="SUPFAM" id="SSF55781">
    <property type="entry name" value="GAF domain-like"/>
    <property type="match status" value="1"/>
</dbReference>
<dbReference type="RefSeq" id="WP_189064615.1">
    <property type="nucleotide sequence ID" value="NZ_BMQM01000009.1"/>
</dbReference>
<protein>
    <submittedName>
        <fullName evidence="4">Bifunctional diguanylate cyclase/phosphodiesterase</fullName>
    </submittedName>
</protein>
<dbReference type="Pfam" id="PF00563">
    <property type="entry name" value="EAL"/>
    <property type="match status" value="1"/>
</dbReference>
<dbReference type="NCBIfam" id="TIGR00229">
    <property type="entry name" value="sensory_box"/>
    <property type="match status" value="1"/>
</dbReference>
<dbReference type="InterPro" id="IPR035965">
    <property type="entry name" value="PAS-like_dom_sf"/>
</dbReference>
<dbReference type="SMART" id="SM00267">
    <property type="entry name" value="GGDEF"/>
    <property type="match status" value="1"/>
</dbReference>
<evidence type="ECO:0000259" key="3">
    <source>
        <dbReference type="PROSITE" id="PS50887"/>
    </source>
</evidence>
<proteinExistence type="predicted"/>
<evidence type="ECO:0000259" key="1">
    <source>
        <dbReference type="PROSITE" id="PS50112"/>
    </source>
</evidence>
<dbReference type="InterPro" id="IPR000014">
    <property type="entry name" value="PAS"/>
</dbReference>